<comment type="subcellular location">
    <subcellularLocation>
        <location evidence="1">Nucleus</location>
    </subcellularLocation>
</comment>
<evidence type="ECO:0000256" key="1">
    <source>
        <dbReference type="ARBA" id="ARBA00004123"/>
    </source>
</evidence>
<dbReference type="CDD" id="cd18791">
    <property type="entry name" value="SF2_C_RHA"/>
    <property type="match status" value="1"/>
</dbReference>
<dbReference type="InterPro" id="IPR048333">
    <property type="entry name" value="HA2_WH"/>
</dbReference>
<feature type="domain" description="Helicase ATP-binding" evidence="12">
    <location>
        <begin position="229"/>
        <end position="398"/>
    </location>
</feature>
<comment type="catalytic activity">
    <reaction evidence="10">
        <text>ATP + H2O = ADP + phosphate + H(+)</text>
        <dbReference type="Rhea" id="RHEA:13065"/>
        <dbReference type="ChEBI" id="CHEBI:15377"/>
        <dbReference type="ChEBI" id="CHEBI:15378"/>
        <dbReference type="ChEBI" id="CHEBI:30616"/>
        <dbReference type="ChEBI" id="CHEBI:43474"/>
        <dbReference type="ChEBI" id="CHEBI:456216"/>
        <dbReference type="EC" id="3.6.4.13"/>
    </reaction>
</comment>
<dbReference type="SMART" id="SM00847">
    <property type="entry name" value="HA2"/>
    <property type="match status" value="1"/>
</dbReference>
<dbReference type="GO" id="GO:0071826">
    <property type="term" value="P:protein-RNA complex organization"/>
    <property type="evidence" value="ECO:0007669"/>
    <property type="project" value="UniProtKB-ARBA"/>
</dbReference>
<evidence type="ECO:0000259" key="13">
    <source>
        <dbReference type="PROSITE" id="PS51194"/>
    </source>
</evidence>
<reference evidence="14 15" key="1">
    <citation type="submission" date="2023-10" db="EMBL/GenBank/DDBJ databases">
        <title>Draft Genome Sequence of Candida saopaulonensis from a very Premature Infant with Sepsis.</title>
        <authorList>
            <person name="Ning Y."/>
            <person name="Dai R."/>
            <person name="Xiao M."/>
            <person name="Xu Y."/>
            <person name="Yan Q."/>
            <person name="Zhang L."/>
        </authorList>
    </citation>
    <scope>NUCLEOTIDE SEQUENCE [LARGE SCALE GENOMIC DNA]</scope>
    <source>
        <strain evidence="14 15">19XY460</strain>
    </source>
</reference>
<evidence type="ECO:0000256" key="3">
    <source>
        <dbReference type="ARBA" id="ARBA00022664"/>
    </source>
</evidence>
<dbReference type="SMART" id="SM00382">
    <property type="entry name" value="AAA"/>
    <property type="match status" value="1"/>
</dbReference>
<dbReference type="GO" id="GO:0071013">
    <property type="term" value="C:catalytic step 2 spliceosome"/>
    <property type="evidence" value="ECO:0007669"/>
    <property type="project" value="TreeGrafter"/>
</dbReference>
<dbReference type="PANTHER" id="PTHR18934:SF83">
    <property type="entry name" value="PRE-MRNA-SPLICING FACTOR ATP-DEPENDENT RNA HELICASE DHX16"/>
    <property type="match status" value="1"/>
</dbReference>
<dbReference type="InterPro" id="IPR003593">
    <property type="entry name" value="AAA+_ATPase"/>
</dbReference>
<dbReference type="GO" id="GO:0003724">
    <property type="term" value="F:RNA helicase activity"/>
    <property type="evidence" value="ECO:0007669"/>
    <property type="project" value="UniProtKB-EC"/>
</dbReference>
<dbReference type="InterPro" id="IPR027417">
    <property type="entry name" value="P-loop_NTPase"/>
</dbReference>
<keyword evidence="15" id="KW-1185">Reference proteome</keyword>
<dbReference type="GO" id="GO:0071006">
    <property type="term" value="C:U2-type catalytic step 1 spliceosome"/>
    <property type="evidence" value="ECO:0007669"/>
    <property type="project" value="UniProtKB-ARBA"/>
</dbReference>
<evidence type="ECO:0000256" key="11">
    <source>
        <dbReference type="SAM" id="MobiDB-lite"/>
    </source>
</evidence>
<evidence type="ECO:0000256" key="10">
    <source>
        <dbReference type="ARBA" id="ARBA00047984"/>
    </source>
</evidence>
<dbReference type="GO" id="GO:0022613">
    <property type="term" value="P:ribonucleoprotein complex biogenesis"/>
    <property type="evidence" value="ECO:0007669"/>
    <property type="project" value="UniProtKB-ARBA"/>
</dbReference>
<dbReference type="InterPro" id="IPR011545">
    <property type="entry name" value="DEAD/DEAH_box_helicase_dom"/>
</dbReference>
<organism evidence="14 15">
    <name type="scientific">Australozyma saopauloensis</name>
    <dbReference type="NCBI Taxonomy" id="291208"/>
    <lineage>
        <taxon>Eukaryota</taxon>
        <taxon>Fungi</taxon>
        <taxon>Dikarya</taxon>
        <taxon>Ascomycota</taxon>
        <taxon>Saccharomycotina</taxon>
        <taxon>Pichiomycetes</taxon>
        <taxon>Metschnikowiaceae</taxon>
        <taxon>Australozyma</taxon>
    </lineage>
</organism>
<evidence type="ECO:0000256" key="6">
    <source>
        <dbReference type="ARBA" id="ARBA00022806"/>
    </source>
</evidence>
<dbReference type="RefSeq" id="XP_062875490.1">
    <property type="nucleotide sequence ID" value="XM_063019420.1"/>
</dbReference>
<dbReference type="InterPro" id="IPR007502">
    <property type="entry name" value="Helicase-assoc_dom"/>
</dbReference>
<evidence type="ECO:0000313" key="14">
    <source>
        <dbReference type="EMBL" id="WPK23103.1"/>
    </source>
</evidence>
<proteinExistence type="predicted"/>
<dbReference type="Pfam" id="PF00271">
    <property type="entry name" value="Helicase_C"/>
    <property type="match status" value="1"/>
</dbReference>
<dbReference type="CDD" id="cd17917">
    <property type="entry name" value="DEXHc_RHA-like"/>
    <property type="match status" value="1"/>
</dbReference>
<evidence type="ECO:0000256" key="2">
    <source>
        <dbReference type="ARBA" id="ARBA00012552"/>
    </source>
</evidence>
<dbReference type="Pfam" id="PF21010">
    <property type="entry name" value="HA2_C"/>
    <property type="match status" value="1"/>
</dbReference>
<dbReference type="Gene3D" id="3.40.50.300">
    <property type="entry name" value="P-loop containing nucleotide triphosphate hydrolases"/>
    <property type="match status" value="2"/>
</dbReference>
<dbReference type="SMART" id="SM00487">
    <property type="entry name" value="DEXDc"/>
    <property type="match status" value="1"/>
</dbReference>
<dbReference type="Pfam" id="PF07717">
    <property type="entry name" value="OB_NTP_bind"/>
    <property type="match status" value="1"/>
</dbReference>
<dbReference type="GeneID" id="88171397"/>
<dbReference type="PROSITE" id="PS00690">
    <property type="entry name" value="DEAH_ATP_HELICASE"/>
    <property type="match status" value="1"/>
</dbReference>
<keyword evidence="4" id="KW-0547">Nucleotide-binding</keyword>
<feature type="domain" description="Helicase C-terminal" evidence="13">
    <location>
        <begin position="423"/>
        <end position="597"/>
    </location>
</feature>
<dbReference type="EC" id="3.6.4.13" evidence="2"/>
<evidence type="ECO:0000256" key="9">
    <source>
        <dbReference type="ARBA" id="ARBA00023242"/>
    </source>
</evidence>
<keyword evidence="7" id="KW-0067">ATP-binding</keyword>
<dbReference type="GO" id="GO:0005524">
    <property type="term" value="F:ATP binding"/>
    <property type="evidence" value="ECO:0007669"/>
    <property type="project" value="UniProtKB-KW"/>
</dbReference>
<evidence type="ECO:0000256" key="7">
    <source>
        <dbReference type="ARBA" id="ARBA00022840"/>
    </source>
</evidence>
<dbReference type="GO" id="GO:0003723">
    <property type="term" value="F:RNA binding"/>
    <property type="evidence" value="ECO:0007669"/>
    <property type="project" value="TreeGrafter"/>
</dbReference>
<dbReference type="GO" id="GO:0000398">
    <property type="term" value="P:mRNA splicing, via spliceosome"/>
    <property type="evidence" value="ECO:0007669"/>
    <property type="project" value="UniProtKB-ARBA"/>
</dbReference>
<dbReference type="InterPro" id="IPR002464">
    <property type="entry name" value="DNA/RNA_helicase_DEAH_CS"/>
</dbReference>
<dbReference type="FunFam" id="3.40.50.300:FF:000007">
    <property type="entry name" value="Pre-mRNA-splicing factor ATP-dependent RNA helicase"/>
    <property type="match status" value="1"/>
</dbReference>
<dbReference type="PROSITE" id="PS51192">
    <property type="entry name" value="HELICASE_ATP_BIND_1"/>
    <property type="match status" value="1"/>
</dbReference>
<dbReference type="KEGG" id="asau:88171397"/>
<dbReference type="SMART" id="SM00490">
    <property type="entry name" value="HELICc"/>
    <property type="match status" value="1"/>
</dbReference>
<dbReference type="Pfam" id="PF00270">
    <property type="entry name" value="DEAD"/>
    <property type="match status" value="1"/>
</dbReference>
<dbReference type="InterPro" id="IPR001650">
    <property type="entry name" value="Helicase_C-like"/>
</dbReference>
<gene>
    <name evidence="14" type="ORF">PUMCH_000328</name>
</gene>
<protein>
    <recommendedName>
        <fullName evidence="2">RNA helicase</fullName>
        <ecNumber evidence="2">3.6.4.13</ecNumber>
    </recommendedName>
</protein>
<dbReference type="Pfam" id="PF04408">
    <property type="entry name" value="WHD_HA2"/>
    <property type="match status" value="1"/>
</dbReference>
<keyword evidence="6" id="KW-0347">Helicase</keyword>
<evidence type="ECO:0000256" key="5">
    <source>
        <dbReference type="ARBA" id="ARBA00022801"/>
    </source>
</evidence>
<sequence>MLKITGTGYRRNKCEDYEDDNSKENNSLSVMAPESTTSVHEQFTQPNSNSASGDIQRKLNEHILQLKEEVQCLSLRTNITPKEAHLLSAKQELLSTLSEDKLSSDGTYQPPKEYTTENGNLDRKRKQEVLKRLYEYSDSFREKRTRQDNQWEIDQLKKAQEIVSSNPDQIQLTNQKEYEYVFDESQLVDYSESAELPGEDSATHEKPTHSDIQAVRKSLPAFKQRQSFLDVVKSNQVVIVVGETGSGKTTQLPQYLYEEGYHKRAGKQKILKIGCTQPRRVAATSVARRVAEEVGCSLGDEVGYSIRFEDQSSQVTAIKYLTDGMLLREFMTDPMLTSYSCLMIDEAHERTVSTEIVLSLLKDVIKERQDLRLIIASATINASKFSDYFNLAPIFKIPGRRFPVTIAYTKNPEANYIQAAITTVLQIHMKQELPGDILVFLTGQDEIETMEETLNEASRKLGNLIKPLIVAPIYANLPPKLQARIFEPTPYNSRKVVLATNIAETSITIDGIKFVIDTGYVKENVFNPATGMESLVVVPCSRASADQRAGRAGRVGPGKCYRLFTKWSFYNELPENGTPEILRANLSSVILLLLSIGVSDLINFDFMDPPSHQTLIRCLELLYSLGALNVKGQITETGQKMAKFPMDPMFCKAILTSVEYNVKDDILSIISMLSESSSLFYRPKDKKELADKMRERFFHEAGDHLTLLNIWHQWRDNGYSNLWCEDHFLQYRTLKKIREVRNQLEKLCQKVIPVFPVVGECTPDICSVQKALMSGFFPNIAKLSKLGNSYTLLKKNQPVYLHPSSRLFSVKPPPKYVLYHELVLTSKEYMRNCMVINETWIDELAGHYYQKQIQN</sequence>
<evidence type="ECO:0000256" key="4">
    <source>
        <dbReference type="ARBA" id="ARBA00022741"/>
    </source>
</evidence>
<dbReference type="InterPro" id="IPR011709">
    <property type="entry name" value="DEAD-box_helicase_OB_fold"/>
</dbReference>
<keyword evidence="8" id="KW-0508">mRNA splicing</keyword>
<dbReference type="Gene3D" id="1.20.120.1080">
    <property type="match status" value="1"/>
</dbReference>
<dbReference type="EMBL" id="CP138894">
    <property type="protein sequence ID" value="WPK23103.1"/>
    <property type="molecule type" value="Genomic_DNA"/>
</dbReference>
<keyword evidence="3" id="KW-0507">mRNA processing</keyword>
<dbReference type="Proteomes" id="UP001338582">
    <property type="component" value="Chromosome 1"/>
</dbReference>
<feature type="compositionally biased region" description="Polar residues" evidence="11">
    <location>
        <begin position="24"/>
        <end position="37"/>
    </location>
</feature>
<feature type="region of interest" description="Disordered" evidence="11">
    <location>
        <begin position="1"/>
        <end position="37"/>
    </location>
</feature>
<dbReference type="PROSITE" id="PS51194">
    <property type="entry name" value="HELICASE_CTER"/>
    <property type="match status" value="1"/>
</dbReference>
<evidence type="ECO:0000256" key="8">
    <source>
        <dbReference type="ARBA" id="ARBA00023187"/>
    </source>
</evidence>
<dbReference type="FunFam" id="1.20.120.1080:FF:000001">
    <property type="entry name" value="Pre-mRNA-splicing factor ATP-dependent RNA helicase"/>
    <property type="match status" value="1"/>
</dbReference>
<keyword evidence="9" id="KW-0539">Nucleus</keyword>
<dbReference type="FunFam" id="3.40.50.300:FF:000726">
    <property type="entry name" value="Pre-mRNA-splicing factor ATP-dependent RNA helicase"/>
    <property type="match status" value="1"/>
</dbReference>
<dbReference type="GO" id="GO:0016787">
    <property type="term" value="F:hydrolase activity"/>
    <property type="evidence" value="ECO:0007669"/>
    <property type="project" value="UniProtKB-KW"/>
</dbReference>
<evidence type="ECO:0000313" key="15">
    <source>
        <dbReference type="Proteomes" id="UP001338582"/>
    </source>
</evidence>
<evidence type="ECO:0000259" key="12">
    <source>
        <dbReference type="PROSITE" id="PS51192"/>
    </source>
</evidence>
<feature type="compositionally biased region" description="Basic and acidic residues" evidence="11">
    <location>
        <begin position="12"/>
        <end position="23"/>
    </location>
</feature>
<accession>A0AAX4H3W5</accession>
<dbReference type="SUPFAM" id="SSF52540">
    <property type="entry name" value="P-loop containing nucleoside triphosphate hydrolases"/>
    <property type="match status" value="1"/>
</dbReference>
<dbReference type="PANTHER" id="PTHR18934">
    <property type="entry name" value="ATP-DEPENDENT RNA HELICASE"/>
    <property type="match status" value="1"/>
</dbReference>
<dbReference type="AlphaFoldDB" id="A0AAX4H3W5"/>
<name>A0AAX4H3W5_9ASCO</name>
<keyword evidence="5" id="KW-0378">Hydrolase</keyword>
<dbReference type="InterPro" id="IPR014001">
    <property type="entry name" value="Helicase_ATP-bd"/>
</dbReference>